<sequence>MSSRTEVEPQLTYGRKSFKLEDYKRFKISSKCFKQQYCNIYIARLKALKNDLLQKVKIKWAHSEVVTLSQLCERNQNDTCIVIGTLYKHQELKPSILREFSQELKLVNQPARLNYASFKDILYLEDETLRIKLTGNHINIQDVVTGIVCAVYGHELDGTFSVIDWCFPGCCPQLSILDQPLGKEEKILIISGLDFANNLKSLDINLLFEWITGMIGCKEVYKEVASIICIIIAGNSVRGSVETYNYRKYFETKAHNEAIFKETAMVMHTLDNFLHPIAQCCPIVLMPGEFDPTCHTLPQQALHPCILPQCSRFKSFHGVTNPWIGSINSRIIAGSSGQPIMDIMRVAGLADISPLMWLERTLLWRHYAPTAPDTVPTYPSEIDPFIMTECPDIYFVGNMDKYDTKLFTTDEGQLIRLICIPKFSKTQTGVLVDLHDLKTWPISFTVN</sequence>
<dbReference type="Gene3D" id="3.60.21.50">
    <property type="match status" value="1"/>
</dbReference>
<dbReference type="InterPro" id="IPR040663">
    <property type="entry name" value="DNA_pol_D_N"/>
</dbReference>
<feature type="domain" description="DNA polymerase delta subunit OB-fold" evidence="4">
    <location>
        <begin position="36"/>
        <end position="165"/>
    </location>
</feature>
<reference evidence="5 6" key="1">
    <citation type="submission" date="2015-07" db="EMBL/GenBank/DDBJ databases">
        <title>The genome of Eufriesea mexicana.</title>
        <authorList>
            <person name="Pan H."/>
            <person name="Kapheim K."/>
        </authorList>
    </citation>
    <scope>NUCLEOTIDE SEQUENCE [LARGE SCALE GENOMIC DNA]</scope>
    <source>
        <strain evidence="5">0111107269</strain>
        <tissue evidence="5">Whole body</tissue>
    </source>
</reference>
<dbReference type="Pfam" id="PF04042">
    <property type="entry name" value="DNA_pol_E_B"/>
    <property type="match status" value="1"/>
</dbReference>
<keyword evidence="2" id="KW-0235">DNA replication</keyword>
<feature type="domain" description="DNA polymerase alpha/delta/epsilon subunit B" evidence="3">
    <location>
        <begin position="187"/>
        <end position="402"/>
    </location>
</feature>
<keyword evidence="6" id="KW-1185">Reference proteome</keyword>
<gene>
    <name evidence="5" type="ORF">WN48_03528</name>
</gene>
<evidence type="ECO:0000256" key="2">
    <source>
        <dbReference type="ARBA" id="ARBA00022705"/>
    </source>
</evidence>
<organism evidence="5 6">
    <name type="scientific">Eufriesea mexicana</name>
    <dbReference type="NCBI Taxonomy" id="516756"/>
    <lineage>
        <taxon>Eukaryota</taxon>
        <taxon>Metazoa</taxon>
        <taxon>Ecdysozoa</taxon>
        <taxon>Arthropoda</taxon>
        <taxon>Hexapoda</taxon>
        <taxon>Insecta</taxon>
        <taxon>Pterygota</taxon>
        <taxon>Neoptera</taxon>
        <taxon>Endopterygota</taxon>
        <taxon>Hymenoptera</taxon>
        <taxon>Apocrita</taxon>
        <taxon>Aculeata</taxon>
        <taxon>Apoidea</taxon>
        <taxon>Anthophila</taxon>
        <taxon>Apidae</taxon>
        <taxon>Eufriesea</taxon>
    </lineage>
</organism>
<evidence type="ECO:0000313" key="5">
    <source>
        <dbReference type="EMBL" id="OAD51976.1"/>
    </source>
</evidence>
<dbReference type="Gene3D" id="2.40.50.430">
    <property type="match status" value="1"/>
</dbReference>
<dbReference type="PANTHER" id="PTHR10416:SF0">
    <property type="entry name" value="DNA POLYMERASE DELTA SUBUNIT 2"/>
    <property type="match status" value="1"/>
</dbReference>
<dbReference type="AlphaFoldDB" id="A0A310S6N2"/>
<dbReference type="EMBL" id="KQ779356">
    <property type="protein sequence ID" value="OAD51976.1"/>
    <property type="molecule type" value="Genomic_DNA"/>
</dbReference>
<dbReference type="Proteomes" id="UP000250275">
    <property type="component" value="Unassembled WGS sequence"/>
</dbReference>
<dbReference type="InterPro" id="IPR024826">
    <property type="entry name" value="DNA_pol_delta/II_ssu"/>
</dbReference>
<comment type="similarity">
    <text evidence="1">Belongs to the DNA polymerase delta/II small subunit family.</text>
</comment>
<dbReference type="GO" id="GO:0003677">
    <property type="term" value="F:DNA binding"/>
    <property type="evidence" value="ECO:0007669"/>
    <property type="project" value="InterPro"/>
</dbReference>
<name>A0A310S6N2_9HYME</name>
<proteinExistence type="inferred from homology"/>
<evidence type="ECO:0000259" key="4">
    <source>
        <dbReference type="Pfam" id="PF18018"/>
    </source>
</evidence>
<dbReference type="InterPro" id="IPR007185">
    <property type="entry name" value="DNA_pol_a/d/e_bsu"/>
</dbReference>
<dbReference type="Pfam" id="PF18018">
    <property type="entry name" value="DNA_pol_D_N"/>
    <property type="match status" value="1"/>
</dbReference>
<dbReference type="GO" id="GO:0043625">
    <property type="term" value="C:delta DNA polymerase complex"/>
    <property type="evidence" value="ECO:0007669"/>
    <property type="project" value="TreeGrafter"/>
</dbReference>
<evidence type="ECO:0000259" key="3">
    <source>
        <dbReference type="Pfam" id="PF04042"/>
    </source>
</evidence>
<dbReference type="GO" id="GO:0006271">
    <property type="term" value="P:DNA strand elongation involved in DNA replication"/>
    <property type="evidence" value="ECO:0007669"/>
    <property type="project" value="TreeGrafter"/>
</dbReference>
<accession>A0A310S6N2</accession>
<dbReference type="OrthoDB" id="3763at2759"/>
<dbReference type="PANTHER" id="PTHR10416">
    <property type="entry name" value="DNA POLYMERASE DELTA SUBUNIT 2"/>
    <property type="match status" value="1"/>
</dbReference>
<protein>
    <submittedName>
        <fullName evidence="5">DNA polymerase delta small subunit</fullName>
    </submittedName>
</protein>
<evidence type="ECO:0000256" key="1">
    <source>
        <dbReference type="ARBA" id="ARBA00006035"/>
    </source>
</evidence>
<evidence type="ECO:0000313" key="6">
    <source>
        <dbReference type="Proteomes" id="UP000250275"/>
    </source>
</evidence>